<name>A0A934T0Y1_9BURK</name>
<sequence length="63" mass="7267">MSCQILRLDPSKRRSTPAETELPAYSAMTADGVMAFPAQRRQAEVVECEEMEQRRRLREAGRR</sequence>
<dbReference type="RefSeq" id="WP_200594099.1">
    <property type="nucleotide sequence ID" value="NZ_JAEPBG010000008.1"/>
</dbReference>
<evidence type="ECO:0000256" key="1">
    <source>
        <dbReference type="SAM" id="MobiDB-lite"/>
    </source>
</evidence>
<evidence type="ECO:0000313" key="3">
    <source>
        <dbReference type="Proteomes" id="UP000622890"/>
    </source>
</evidence>
<protein>
    <submittedName>
        <fullName evidence="2">Uncharacterized protein</fullName>
    </submittedName>
</protein>
<keyword evidence="3" id="KW-1185">Reference proteome</keyword>
<dbReference type="Proteomes" id="UP000622890">
    <property type="component" value="Unassembled WGS sequence"/>
</dbReference>
<proteinExistence type="predicted"/>
<accession>A0A934T0Y1</accession>
<dbReference type="EMBL" id="JAEPBG010000008">
    <property type="protein sequence ID" value="MBK4736544.1"/>
    <property type="molecule type" value="Genomic_DNA"/>
</dbReference>
<dbReference type="AlphaFoldDB" id="A0A934T0Y1"/>
<evidence type="ECO:0000313" key="2">
    <source>
        <dbReference type="EMBL" id="MBK4736544.1"/>
    </source>
</evidence>
<comment type="caution">
    <text evidence="2">The sequence shown here is derived from an EMBL/GenBank/DDBJ whole genome shotgun (WGS) entry which is preliminary data.</text>
</comment>
<feature type="region of interest" description="Disordered" evidence="1">
    <location>
        <begin position="1"/>
        <end position="20"/>
    </location>
</feature>
<reference evidence="2" key="1">
    <citation type="submission" date="2021-01" db="EMBL/GenBank/DDBJ databases">
        <title>Genome sequence of strain Noviherbaspirillum sp. DKR-6.</title>
        <authorList>
            <person name="Chaudhary D.K."/>
        </authorList>
    </citation>
    <scope>NUCLEOTIDE SEQUENCE</scope>
    <source>
        <strain evidence="2">DKR-6</strain>
    </source>
</reference>
<gene>
    <name evidence="2" type="ORF">JJB74_18115</name>
</gene>
<organism evidence="2 3">
    <name type="scientific">Noviherbaspirillum pedocola</name>
    <dbReference type="NCBI Taxonomy" id="2801341"/>
    <lineage>
        <taxon>Bacteria</taxon>
        <taxon>Pseudomonadati</taxon>
        <taxon>Pseudomonadota</taxon>
        <taxon>Betaproteobacteria</taxon>
        <taxon>Burkholderiales</taxon>
        <taxon>Oxalobacteraceae</taxon>
        <taxon>Noviherbaspirillum</taxon>
    </lineage>
</organism>